<keyword evidence="4" id="KW-1185">Reference proteome</keyword>
<accession>A0A1I6G255</accession>
<protein>
    <submittedName>
        <fullName evidence="3">Type II secretion system protein B</fullName>
    </submittedName>
</protein>
<evidence type="ECO:0000256" key="1">
    <source>
        <dbReference type="SAM" id="Phobius"/>
    </source>
</evidence>
<dbReference type="EMBL" id="FOYU01000001">
    <property type="protein sequence ID" value="SFR36258.1"/>
    <property type="molecule type" value="Genomic_DNA"/>
</dbReference>
<reference evidence="4" key="1">
    <citation type="submission" date="2016-10" db="EMBL/GenBank/DDBJ databases">
        <authorList>
            <person name="Varghese N."/>
            <person name="Submissions S."/>
        </authorList>
    </citation>
    <scope>NUCLEOTIDE SEQUENCE [LARGE SCALE GENOMIC DNA]</scope>
    <source>
        <strain evidence="4">CGMCC 1.7285</strain>
    </source>
</reference>
<proteinExistence type="predicted"/>
<evidence type="ECO:0000313" key="3">
    <source>
        <dbReference type="EMBL" id="SFR36258.1"/>
    </source>
</evidence>
<sequence length="238" mass="25803">MSSVLKALRNQQSPLLQQPGSIALQSAQQGTGILIKLFIAVAVIFIAGVSGWLISQQLMNNASGTHSAVSQDEQPVTAPAQYQLGSVVAIIQPNWRIETEVEPEVTEQSGEELISAAEQQADSSVVNDNQAIDLNQISPEMLSAFESALGEQGENLSVVPTLAQLNPSFQRSIPSFSYDGHQYSSRPNSRWIEFSGIRLFEGESYQGLTILAIAPAHVVLSKNDQAFQQPALEDWTKP</sequence>
<keyword evidence="1" id="KW-0472">Membrane</keyword>
<dbReference type="RefSeq" id="WP_092854139.1">
    <property type="nucleotide sequence ID" value="NZ_FOYU01000001.1"/>
</dbReference>
<dbReference type="AlphaFoldDB" id="A0A1I6G255"/>
<dbReference type="Proteomes" id="UP000199424">
    <property type="component" value="Unassembled WGS sequence"/>
</dbReference>
<name>A0A1I6G255_9GAMM</name>
<feature type="transmembrane region" description="Helical" evidence="1">
    <location>
        <begin position="33"/>
        <end position="54"/>
    </location>
</feature>
<keyword evidence="1" id="KW-1133">Transmembrane helix</keyword>
<keyword evidence="1" id="KW-0812">Transmembrane</keyword>
<dbReference type="GO" id="GO:0015627">
    <property type="term" value="C:type II protein secretion system complex"/>
    <property type="evidence" value="ECO:0007669"/>
    <property type="project" value="InterPro"/>
</dbReference>
<evidence type="ECO:0000313" key="4">
    <source>
        <dbReference type="Proteomes" id="UP000199424"/>
    </source>
</evidence>
<feature type="domain" description="Type II secretion system protein GspB C-terminal" evidence="2">
    <location>
        <begin position="173"/>
        <end position="231"/>
    </location>
</feature>
<organism evidence="3 4">
    <name type="scientific">Pseudidiomarina maritima</name>
    <dbReference type="NCBI Taxonomy" id="519453"/>
    <lineage>
        <taxon>Bacteria</taxon>
        <taxon>Pseudomonadati</taxon>
        <taxon>Pseudomonadota</taxon>
        <taxon>Gammaproteobacteria</taxon>
        <taxon>Alteromonadales</taxon>
        <taxon>Idiomarinaceae</taxon>
        <taxon>Pseudidiomarina</taxon>
    </lineage>
</organism>
<gene>
    <name evidence="3" type="ORF">SAMN04488070_0038</name>
</gene>
<dbReference type="InterPro" id="IPR032389">
    <property type="entry name" value="GspB_C"/>
</dbReference>
<evidence type="ECO:0000259" key="2">
    <source>
        <dbReference type="Pfam" id="PF16537"/>
    </source>
</evidence>
<dbReference type="Pfam" id="PF16537">
    <property type="entry name" value="T2SSB"/>
    <property type="match status" value="1"/>
</dbReference>